<comment type="caution">
    <text evidence="2">The sequence shown here is derived from an EMBL/GenBank/DDBJ whole genome shotgun (WGS) entry which is preliminary data.</text>
</comment>
<dbReference type="AlphaFoldDB" id="A0A2H0TL59"/>
<dbReference type="Gene3D" id="2.60.120.460">
    <property type="entry name" value="YjbQ-like"/>
    <property type="match status" value="1"/>
</dbReference>
<dbReference type="InterPro" id="IPR035917">
    <property type="entry name" value="YjbQ-like_sf"/>
</dbReference>
<proteinExistence type="inferred from homology"/>
<dbReference type="EMBL" id="PFCH01000027">
    <property type="protein sequence ID" value="PIR72895.1"/>
    <property type="molecule type" value="Genomic_DNA"/>
</dbReference>
<sequence length="147" mass="16967">MKTLNKTLEFKTKGLFDFIDITNQIKDFVKESKIKDGFINIQILHTSAALIVNENEPLLLEDFKKNLEMAASQNIEYQHDDLSKRKVNVCPEECINGHSHCKAIHLLVNTTLNLIDGKLQLGQWQRVFLVELDKPRKRKVQIQILGI</sequence>
<dbReference type="Pfam" id="PF01894">
    <property type="entry name" value="YjbQ"/>
    <property type="match status" value="1"/>
</dbReference>
<dbReference type="PANTHER" id="PTHR30615">
    <property type="entry name" value="UNCHARACTERIZED PROTEIN YJBQ-RELATED"/>
    <property type="match status" value="1"/>
</dbReference>
<evidence type="ECO:0000256" key="1">
    <source>
        <dbReference type="ARBA" id="ARBA00005534"/>
    </source>
</evidence>
<dbReference type="SUPFAM" id="SSF111038">
    <property type="entry name" value="YjbQ-like"/>
    <property type="match status" value="1"/>
</dbReference>
<dbReference type="PANTHER" id="PTHR30615:SF8">
    <property type="entry name" value="UPF0047 PROTEIN C4A8.02C"/>
    <property type="match status" value="1"/>
</dbReference>
<evidence type="ECO:0000313" key="3">
    <source>
        <dbReference type="Proteomes" id="UP000228508"/>
    </source>
</evidence>
<comment type="similarity">
    <text evidence="1">Belongs to the UPF0047 family.</text>
</comment>
<reference evidence="3" key="1">
    <citation type="submission" date="2017-09" db="EMBL/GenBank/DDBJ databases">
        <title>Depth-based differentiation of microbial function through sediment-hosted aquifers and enrichment of novel symbionts in the deep terrestrial subsurface.</title>
        <authorList>
            <person name="Probst A.J."/>
            <person name="Ladd B."/>
            <person name="Jarett J.K."/>
            <person name="Geller-Mcgrath D.E."/>
            <person name="Sieber C.M.K."/>
            <person name="Emerson J.B."/>
            <person name="Anantharaman K."/>
            <person name="Thomas B.C."/>
            <person name="Malmstrom R."/>
            <person name="Stieglmeier M."/>
            <person name="Klingl A."/>
            <person name="Woyke T."/>
            <person name="Ryan C.M."/>
            <person name="Banfield J.F."/>
        </authorList>
    </citation>
    <scope>NUCLEOTIDE SEQUENCE [LARGE SCALE GENOMIC DNA]</scope>
</reference>
<gene>
    <name evidence="2" type="ORF">COV26_01460</name>
</gene>
<dbReference type="PIRSF" id="PIRSF004681">
    <property type="entry name" value="UCP004681"/>
    <property type="match status" value="1"/>
</dbReference>
<dbReference type="Proteomes" id="UP000228508">
    <property type="component" value="Unassembled WGS sequence"/>
</dbReference>
<evidence type="ECO:0000313" key="2">
    <source>
        <dbReference type="EMBL" id="PIR72895.1"/>
    </source>
</evidence>
<dbReference type="NCBIfam" id="TIGR00149">
    <property type="entry name" value="TIGR00149_YjbQ"/>
    <property type="match status" value="1"/>
</dbReference>
<protein>
    <submittedName>
        <fullName evidence="2">Secondary thiamine-phosphate synthase enzyme</fullName>
    </submittedName>
</protein>
<accession>A0A2H0TL59</accession>
<name>A0A2H0TL59_9BACT</name>
<dbReference type="InterPro" id="IPR001602">
    <property type="entry name" value="UPF0047_YjbQ-like"/>
</dbReference>
<organism evidence="2 3">
    <name type="scientific">Candidatus Nealsonbacteria bacterium CG10_big_fil_rev_8_21_14_0_10_36_23</name>
    <dbReference type="NCBI Taxonomy" id="1974709"/>
    <lineage>
        <taxon>Bacteria</taxon>
        <taxon>Candidatus Nealsoniibacteriota</taxon>
    </lineage>
</organism>